<organism evidence="6 7">
    <name type="scientific">Lactiplantibacillus plantarum WJL</name>
    <dbReference type="NCBI Taxonomy" id="1350466"/>
    <lineage>
        <taxon>Bacteria</taxon>
        <taxon>Bacillati</taxon>
        <taxon>Bacillota</taxon>
        <taxon>Bacilli</taxon>
        <taxon>Lactobacillales</taxon>
        <taxon>Lactobacillaceae</taxon>
        <taxon>Lactiplantibacillus</taxon>
    </lineage>
</organism>
<evidence type="ECO:0000256" key="4">
    <source>
        <dbReference type="ARBA" id="ARBA00051722"/>
    </source>
</evidence>
<evidence type="ECO:0000256" key="3">
    <source>
        <dbReference type="ARBA" id="ARBA00022912"/>
    </source>
</evidence>
<dbReference type="SUPFAM" id="SSF89550">
    <property type="entry name" value="PHP domain-like"/>
    <property type="match status" value="1"/>
</dbReference>
<dbReference type="EC" id="3.1.3.48" evidence="5"/>
<dbReference type="EMBL" id="LKLZ01000003">
    <property type="protein sequence ID" value="KPN44445.1"/>
    <property type="molecule type" value="Genomic_DNA"/>
</dbReference>
<dbReference type="AlphaFoldDB" id="A0A837P9Y6"/>
<name>A0A837P9Y6_LACPN</name>
<dbReference type="GO" id="GO:0004725">
    <property type="term" value="F:protein tyrosine phosphatase activity"/>
    <property type="evidence" value="ECO:0007669"/>
    <property type="project" value="UniProtKB-UniRule"/>
</dbReference>
<dbReference type="PANTHER" id="PTHR39181:SF1">
    <property type="entry name" value="TYROSINE-PROTEIN PHOSPHATASE YWQE"/>
    <property type="match status" value="1"/>
</dbReference>
<reference evidence="6 7" key="1">
    <citation type="submission" date="2015-10" db="EMBL/GenBank/DDBJ databases">
        <title>Resequencing of Lactobacillus plantarum WJL strain genome.</title>
        <authorList>
            <person name="Martino M.E."/>
        </authorList>
    </citation>
    <scope>NUCLEOTIDE SEQUENCE [LARGE SCALE GENOMIC DNA]</scope>
    <source>
        <strain evidence="6 7">WJL</strain>
    </source>
</reference>
<dbReference type="PANTHER" id="PTHR39181">
    <property type="entry name" value="TYROSINE-PROTEIN PHOSPHATASE YWQE"/>
    <property type="match status" value="1"/>
</dbReference>
<evidence type="ECO:0000313" key="6">
    <source>
        <dbReference type="EMBL" id="KPN44445.1"/>
    </source>
</evidence>
<evidence type="ECO:0000256" key="2">
    <source>
        <dbReference type="ARBA" id="ARBA00022801"/>
    </source>
</evidence>
<evidence type="ECO:0000256" key="1">
    <source>
        <dbReference type="ARBA" id="ARBA00005750"/>
    </source>
</evidence>
<evidence type="ECO:0000256" key="5">
    <source>
        <dbReference type="PIRNR" id="PIRNR016557"/>
    </source>
</evidence>
<protein>
    <recommendedName>
        <fullName evidence="5">Tyrosine-protein phosphatase</fullName>
        <ecNumber evidence="5">3.1.3.48</ecNumber>
    </recommendedName>
</protein>
<sequence>MKINNLVDLHCHILPGIDDGSPSLDASLELAEQAVADGIRYILATPHHMDRHYLNHAVNVKQAVADFQNELNLRDIQLTVFPGQEVHLNGQLMDHLDDLLGIDTGRNYLLLELPHEMVPSYLDELIFQLSCEGITPVIAHPERNAQIIAEPQRLYELVEQGVLAQVTATSLVGTFGEQVQRTAKEFVKCGLVQVVASDAHTLKNRGFAMTKAFQVLNELNSEYPERFAANARDLLNGDQIELGEIKMPRKQRKHWLF</sequence>
<keyword evidence="2 5" id="KW-0378">Hydrolase</keyword>
<keyword evidence="3 5" id="KW-0904">Protein phosphatase</keyword>
<comment type="catalytic activity">
    <reaction evidence="4 5">
        <text>O-phospho-L-tyrosyl-[protein] + H2O = L-tyrosyl-[protein] + phosphate</text>
        <dbReference type="Rhea" id="RHEA:10684"/>
        <dbReference type="Rhea" id="RHEA-COMP:10136"/>
        <dbReference type="Rhea" id="RHEA-COMP:20101"/>
        <dbReference type="ChEBI" id="CHEBI:15377"/>
        <dbReference type="ChEBI" id="CHEBI:43474"/>
        <dbReference type="ChEBI" id="CHEBI:46858"/>
        <dbReference type="ChEBI" id="CHEBI:61978"/>
        <dbReference type="EC" id="3.1.3.48"/>
    </reaction>
</comment>
<dbReference type="Proteomes" id="UP000050511">
    <property type="component" value="Unassembled WGS sequence"/>
</dbReference>
<accession>A0A837P9Y6</accession>
<dbReference type="Gene3D" id="3.20.20.140">
    <property type="entry name" value="Metal-dependent hydrolases"/>
    <property type="match status" value="1"/>
</dbReference>
<proteinExistence type="inferred from homology"/>
<evidence type="ECO:0000313" key="7">
    <source>
        <dbReference type="Proteomes" id="UP000050511"/>
    </source>
</evidence>
<dbReference type="PIRSF" id="PIRSF016557">
    <property type="entry name" value="Caps_synth_CpsB"/>
    <property type="match status" value="1"/>
</dbReference>
<dbReference type="RefSeq" id="WP_013355387.1">
    <property type="nucleotide sequence ID" value="NZ_AUTE01000035.1"/>
</dbReference>
<gene>
    <name evidence="6" type="ORF">WJL_1524</name>
</gene>
<dbReference type="Pfam" id="PF19567">
    <property type="entry name" value="CpsB_CapC"/>
    <property type="match status" value="1"/>
</dbReference>
<comment type="caution">
    <text evidence="6">The sequence shown here is derived from an EMBL/GenBank/DDBJ whole genome shotgun (WGS) entry which is preliminary data.</text>
</comment>
<dbReference type="InterPro" id="IPR016195">
    <property type="entry name" value="Pol/histidinol_Pase-like"/>
</dbReference>
<dbReference type="GO" id="GO:0030145">
    <property type="term" value="F:manganese ion binding"/>
    <property type="evidence" value="ECO:0007669"/>
    <property type="project" value="UniProtKB-UniRule"/>
</dbReference>
<comment type="similarity">
    <text evidence="1 5">Belongs to the metallo-dependent hydrolases superfamily. CpsB/CapC family.</text>
</comment>
<dbReference type="InterPro" id="IPR016667">
    <property type="entry name" value="Caps_polysacc_synth_CpsB/CapC"/>
</dbReference>